<dbReference type="Gene3D" id="3.40.50.300">
    <property type="entry name" value="P-loop containing nucleotide triphosphate hydrolases"/>
    <property type="match status" value="1"/>
</dbReference>
<evidence type="ECO:0000313" key="2">
    <source>
        <dbReference type="EMBL" id="RHW50332.1"/>
    </source>
</evidence>
<keyword evidence="2" id="KW-0131">Cell cycle</keyword>
<evidence type="ECO:0000259" key="1">
    <source>
        <dbReference type="SMART" id="SM00382"/>
    </source>
</evidence>
<dbReference type="GO" id="GO:0051301">
    <property type="term" value="P:cell division"/>
    <property type="evidence" value="ECO:0007669"/>
    <property type="project" value="UniProtKB-KW"/>
</dbReference>
<comment type="caution">
    <text evidence="2">The sequence shown here is derived from an EMBL/GenBank/DDBJ whole genome shotgun (WGS) entry which is preliminary data.</text>
</comment>
<dbReference type="InterPro" id="IPR027417">
    <property type="entry name" value="P-loop_NTPase"/>
</dbReference>
<keyword evidence="3" id="KW-1185">Reference proteome</keyword>
<protein>
    <submittedName>
        <fullName evidence="2">Cell division protein FtsK</fullName>
    </submittedName>
</protein>
<accession>A0ABX9LTN7</accession>
<dbReference type="InterPro" id="IPR003593">
    <property type="entry name" value="AAA+_ATPase"/>
</dbReference>
<dbReference type="SUPFAM" id="SSF52540">
    <property type="entry name" value="P-loop containing nucleoside triphosphate hydrolases"/>
    <property type="match status" value="1"/>
</dbReference>
<evidence type="ECO:0000313" key="3">
    <source>
        <dbReference type="Proteomes" id="UP000283380"/>
    </source>
</evidence>
<proteinExistence type="predicted"/>
<keyword evidence="2" id="KW-0132">Cell division</keyword>
<dbReference type="SMART" id="SM00382">
    <property type="entry name" value="AAA"/>
    <property type="match status" value="1"/>
</dbReference>
<dbReference type="EMBL" id="QOCU01000007">
    <property type="protein sequence ID" value="RHW50332.1"/>
    <property type="molecule type" value="Genomic_DNA"/>
</dbReference>
<feature type="domain" description="AAA+ ATPase" evidence="1">
    <location>
        <begin position="16"/>
        <end position="184"/>
    </location>
</feature>
<name>A0ABX9LTN7_9LACO</name>
<reference evidence="2 3" key="1">
    <citation type="submission" date="2018-07" db="EMBL/GenBank/DDBJ databases">
        <title>Genome sequences of six Lactobacillus spp. isolated from bumble bee guts.</title>
        <authorList>
            <person name="Motta E.V.S."/>
            <person name="Moran N.A."/>
        </authorList>
    </citation>
    <scope>NUCLEOTIDE SEQUENCE [LARGE SCALE GENOMIC DNA]</scope>
    <source>
        <strain evidence="2 3">BI-4G</strain>
    </source>
</reference>
<organism evidence="2 3">
    <name type="scientific">Lactobacillus bombicola</name>
    <dbReference type="NCBI Taxonomy" id="1505723"/>
    <lineage>
        <taxon>Bacteria</taxon>
        <taxon>Bacillati</taxon>
        <taxon>Bacillota</taxon>
        <taxon>Bacilli</taxon>
        <taxon>Lactobacillales</taxon>
        <taxon>Lactobacillaceae</taxon>
        <taxon>Lactobacillus</taxon>
    </lineage>
</organism>
<sequence length="260" mass="29238">MRTTIDLDGNVLSLRGSTGTIIVGKPGSGKSVLTTYLLLEILKLGGFALVCDTKRSDFYSLKDYLINGNERVASSPSQVAKILRQLSDLMTNRYETHMGNWGMDWVDYNLRPVVLIFDEFSATIAEADKKTEAEIDKYLKQIIFKSRQMGGIYTILASQRLTADVLGRNVTSEFSTRIGMNYLDSISQSLAFPGCDTSEMPIIPNIPGYGLIYDDHFSNLGIPQPFIAPDISQVTIPEIVKKLDSRYYVNNFAKEDYWQW</sequence>
<dbReference type="CDD" id="cd01127">
    <property type="entry name" value="TrwB_TraG_TraD_VirD4"/>
    <property type="match status" value="1"/>
</dbReference>
<gene>
    <name evidence="2" type="ORF">DS834_06695</name>
</gene>
<dbReference type="Proteomes" id="UP000283380">
    <property type="component" value="Unassembled WGS sequence"/>
</dbReference>
<dbReference type="RefSeq" id="WP_118907186.1">
    <property type="nucleotide sequence ID" value="NZ_QOCU01000007.1"/>
</dbReference>